<dbReference type="InterPro" id="IPR028994">
    <property type="entry name" value="Integrin_alpha_N"/>
</dbReference>
<dbReference type="SUPFAM" id="SSF69179">
    <property type="entry name" value="Integrin domains"/>
    <property type="match status" value="1"/>
</dbReference>
<dbReference type="Gene3D" id="2.60.40.1510">
    <property type="entry name" value="ntegrin, alpha v. Chain A, domain 3"/>
    <property type="match status" value="1"/>
</dbReference>
<feature type="domain" description="Peptidoglycan recognition protein family" evidence="10">
    <location>
        <begin position="1132"/>
        <end position="1276"/>
    </location>
</feature>
<dbReference type="SMART" id="SM00191">
    <property type="entry name" value="Int_alpha"/>
    <property type="match status" value="3"/>
</dbReference>
<feature type="repeat" description="FG-GAP" evidence="7">
    <location>
        <begin position="308"/>
        <end position="370"/>
    </location>
</feature>
<evidence type="ECO:0000256" key="7">
    <source>
        <dbReference type="PROSITE-ProRule" id="PRU00803"/>
    </source>
</evidence>
<keyword evidence="6" id="KW-0325">Glycoprotein</keyword>
<name>A0ABN7TFY8_OIKDI</name>
<dbReference type="InterPro" id="IPR013519">
    <property type="entry name" value="Int_alpha_beta-p"/>
</dbReference>
<evidence type="ECO:0000259" key="10">
    <source>
        <dbReference type="SMART" id="SM00701"/>
    </source>
</evidence>
<evidence type="ECO:0000256" key="4">
    <source>
        <dbReference type="ARBA" id="ARBA00023037"/>
    </source>
</evidence>
<dbReference type="EMBL" id="OU015567">
    <property type="protein sequence ID" value="CAG5113726.1"/>
    <property type="molecule type" value="Genomic_DNA"/>
</dbReference>
<dbReference type="CDD" id="cd06583">
    <property type="entry name" value="PGRP"/>
    <property type="match status" value="1"/>
</dbReference>
<dbReference type="Pfam" id="PF01510">
    <property type="entry name" value="Amidase_2"/>
    <property type="match status" value="1"/>
</dbReference>
<dbReference type="SUPFAM" id="SSF69318">
    <property type="entry name" value="Integrin alpha N-terminal domain"/>
    <property type="match status" value="1"/>
</dbReference>
<proteinExistence type="predicted"/>
<feature type="repeat" description="FG-GAP" evidence="7">
    <location>
        <begin position="238"/>
        <end position="305"/>
    </location>
</feature>
<organism evidence="11 12">
    <name type="scientific">Oikopleura dioica</name>
    <name type="common">Tunicate</name>
    <dbReference type="NCBI Taxonomy" id="34765"/>
    <lineage>
        <taxon>Eukaryota</taxon>
        <taxon>Metazoa</taxon>
        <taxon>Chordata</taxon>
        <taxon>Tunicata</taxon>
        <taxon>Appendicularia</taxon>
        <taxon>Copelata</taxon>
        <taxon>Oikopleuridae</taxon>
        <taxon>Oikopleura</taxon>
    </lineage>
</organism>
<dbReference type="InterPro" id="IPR013517">
    <property type="entry name" value="FG-GAP"/>
</dbReference>
<dbReference type="InterPro" id="IPR006619">
    <property type="entry name" value="PGRP_domain_met/bac"/>
</dbReference>
<keyword evidence="3" id="KW-0677">Repeat</keyword>
<keyword evidence="12" id="KW-1185">Reference proteome</keyword>
<dbReference type="Proteomes" id="UP001158576">
    <property type="component" value="Chromosome 2"/>
</dbReference>
<evidence type="ECO:0000256" key="2">
    <source>
        <dbReference type="ARBA" id="ARBA00022729"/>
    </source>
</evidence>
<evidence type="ECO:0000256" key="3">
    <source>
        <dbReference type="ARBA" id="ARBA00022737"/>
    </source>
</evidence>
<dbReference type="InterPro" id="IPR036505">
    <property type="entry name" value="Amidase/PGRP_sf"/>
</dbReference>
<keyword evidence="8" id="KW-1133">Transmembrane helix</keyword>
<comment type="subcellular location">
    <subcellularLocation>
        <location evidence="1">Membrane</location>
        <topology evidence="1">Single-pass type I membrane protein</topology>
    </subcellularLocation>
</comment>
<dbReference type="Gene3D" id="2.130.10.130">
    <property type="entry name" value="Integrin alpha, N-terminal"/>
    <property type="match status" value="1"/>
</dbReference>
<feature type="domain" description="N-acetylmuramoyl-L-alanine amidase" evidence="9">
    <location>
        <begin position="1148"/>
        <end position="1282"/>
    </location>
</feature>
<protein>
    <submittedName>
        <fullName evidence="11">Oidioi.mRNA.OKI2018_I69.chr2.g7816.t1.cds</fullName>
    </submittedName>
</protein>
<evidence type="ECO:0000256" key="6">
    <source>
        <dbReference type="ARBA" id="ARBA00023180"/>
    </source>
</evidence>
<dbReference type="Pfam" id="PF01839">
    <property type="entry name" value="FG-GAP"/>
    <property type="match status" value="2"/>
</dbReference>
<accession>A0ABN7TFY8</accession>
<dbReference type="SMART" id="SM00701">
    <property type="entry name" value="PGRP"/>
    <property type="match status" value="1"/>
</dbReference>
<evidence type="ECO:0000256" key="1">
    <source>
        <dbReference type="ARBA" id="ARBA00004479"/>
    </source>
</evidence>
<evidence type="ECO:0000313" key="12">
    <source>
        <dbReference type="Proteomes" id="UP001158576"/>
    </source>
</evidence>
<dbReference type="Gene3D" id="1.20.5.930">
    <property type="entry name" value="Bicelle-embedded integrin alpha(iib) transmembrane segment"/>
    <property type="match status" value="1"/>
</dbReference>
<feature type="transmembrane region" description="Helical" evidence="8">
    <location>
        <begin position="909"/>
        <end position="933"/>
    </location>
</feature>
<dbReference type="InterPro" id="IPR002502">
    <property type="entry name" value="Amidase_domain"/>
</dbReference>
<gene>
    <name evidence="11" type="ORF">OKIOD_LOCUS16581</name>
</gene>
<dbReference type="Gene3D" id="2.60.40.1530">
    <property type="entry name" value="ntegrin, alpha v. Chain A, domain 4"/>
    <property type="match status" value="1"/>
</dbReference>
<dbReference type="PROSITE" id="PS51470">
    <property type="entry name" value="FG_GAP"/>
    <property type="match status" value="2"/>
</dbReference>
<dbReference type="Pfam" id="PF20805">
    <property type="entry name" value="Integrin_A_Ig_2"/>
    <property type="match status" value="1"/>
</dbReference>
<dbReference type="SMART" id="SM00644">
    <property type="entry name" value="Ami_2"/>
    <property type="match status" value="1"/>
</dbReference>
<dbReference type="Gene3D" id="3.40.80.10">
    <property type="entry name" value="Peptidoglycan recognition protein-like"/>
    <property type="match status" value="1"/>
</dbReference>
<evidence type="ECO:0000256" key="5">
    <source>
        <dbReference type="ARBA" id="ARBA00023136"/>
    </source>
</evidence>
<keyword evidence="4" id="KW-0401">Integrin</keyword>
<keyword evidence="2" id="KW-0732">Signal</keyword>
<dbReference type="InterPro" id="IPR032695">
    <property type="entry name" value="Integrin_dom_sf"/>
</dbReference>
<dbReference type="InterPro" id="IPR048285">
    <property type="entry name" value="Integrin_alpha_Ig-like_2"/>
</dbReference>
<keyword evidence="5 8" id="KW-0472">Membrane</keyword>
<evidence type="ECO:0000259" key="9">
    <source>
        <dbReference type="SMART" id="SM00644"/>
    </source>
</evidence>
<dbReference type="PANTHER" id="PTHR23220:SF133">
    <property type="entry name" value="INTEGRIN ALPHA-PS2"/>
    <property type="match status" value="1"/>
</dbReference>
<sequence>MQINAPGDYSNNFIRNLDNENFGFSMTISDDGILAVCAPRSKFRSKIGEKYAITGRCVFHNVDSNEPAQEIIPCNPKEEGLKGKGEAFCQVGLGGVTSYRARGNYTGFVSGNPGANYGQGEIRRFYHTDPSNSMTKWTVDVLNKDFFEDKLKFHLLKQRIYKDPTIPTMLAKNRIVTKQYQEYIEEYYDGQHMGSSIAIFKRGLIAVGANHRFRYNLVGEMLFYNLENQPDKIRFSLNSENFTSGAQMGEQFGASLVVGDFNGDGKEDIAIGAPTWSRNLKNDKSMEANCGRVYIFERVTIEIHVGWVREANSFEGGSANAQFGSSLTTHDLNRDGFDDLIVSAPHESSEMSDQAGSIYIFSGSPAGLQEHFFQKISPDSGRLRFGSSFAFGSKLAAASSPPPSTGLLAIGDAAASSVFVFETLPTVNIALSLPRMNTATVDENGFNCKGQNNCWQVCMSWNSNFTELENMQLDFEIITVLDKRLSCTDNWLCGVDENIIVEHLTKVSQNEARCSDSVPLNYTIIQSEILKSAELKTNITLSSMAEKFVVNPFSQSVNTSVPVRRECGHDNLCNSVLTISNSPSKLEPKKLEYRSRSSEKEVQLKINFGVEEDPSYNTILSVSYPKGFRVRYGKRRFKNSQKRLHHYVNDNENRVAKFSFGPKVEKGWIYTEISFFVEPTGRVSEETIYWNVTNVNDGASSMISGEEVIFYEIKPDIRVLEGQTNILCSQRQFLDNCANDLQITHSYSIINEGRIDVKHGNILIYWPMYSSSESKILSYESPSIYPEESVECVLWDQRQFKPRNSSVFYEHLDKSGAIDYSCEPRGAATCITIKCEIKDLRHRDSIDISISGNFSSAWFNAHKNDTKITSKLLLQIPKDGYEGKILAKDEIKIEESYLTKINVHQTVRIPLWIVIAASALGVTLMALVFTYCYKVGFFDKSEMYSAVAFIAGVFADTQCEAKGGTCTDFRYTTCHAGYERYICNGDSNRQCCLFCSPTCEEKEQLDSQNDSKCTSAGGECKHDTNYCSGQYQSGLCGGGASRKCCTAKADPEPPVDVGEDYFNIYFGYKLGGKISGENFSSLGDAKARCTALGSGCSGVVNDYAGHYYLSTSYSFSSASGHYTYEKGEKWSARFVPRVEWEARSPVGVSNFNLPASHGLIGHHTAGSHCTDKESCIRVMKGIQNYHMDSRGWSDIGYNFLVGEDGRIYEGRGQWRQGAHCSNWNSNTLGFSIMGDYSNRLPNQNALDAVDELIAWLERRNYLNRSCYEFAGHRDHGNTLCPGDPLYALWGSGKYPHWHESC</sequence>
<evidence type="ECO:0000256" key="8">
    <source>
        <dbReference type="SAM" id="Phobius"/>
    </source>
</evidence>
<reference evidence="11 12" key="1">
    <citation type="submission" date="2021-04" db="EMBL/GenBank/DDBJ databases">
        <authorList>
            <person name="Bliznina A."/>
        </authorList>
    </citation>
    <scope>NUCLEOTIDE SEQUENCE [LARGE SCALE GENOMIC DNA]</scope>
</reference>
<dbReference type="SUPFAM" id="SSF55846">
    <property type="entry name" value="N-acetylmuramoyl-L-alanine amidase-like"/>
    <property type="match status" value="1"/>
</dbReference>
<evidence type="ECO:0000313" key="11">
    <source>
        <dbReference type="EMBL" id="CAG5113726.1"/>
    </source>
</evidence>
<keyword evidence="8" id="KW-0812">Transmembrane</keyword>
<dbReference type="PANTHER" id="PTHR23220">
    <property type="entry name" value="INTEGRIN ALPHA"/>
    <property type="match status" value="1"/>
</dbReference>